<accession>A0A1H1FYY6</accession>
<evidence type="ECO:0000313" key="4">
    <source>
        <dbReference type="Proteomes" id="UP000199301"/>
    </source>
</evidence>
<proteinExistence type="inferred from homology"/>
<keyword evidence="4" id="KW-1185">Reference proteome</keyword>
<dbReference type="AlphaFoldDB" id="A0A1H1FYY6"/>
<evidence type="ECO:0000256" key="1">
    <source>
        <dbReference type="ARBA" id="ARBA00007689"/>
    </source>
</evidence>
<dbReference type="PANTHER" id="PTHR37828:SF1">
    <property type="entry name" value="YCII-RELATED DOMAIN-CONTAINING PROTEIN"/>
    <property type="match status" value="1"/>
</dbReference>
<dbReference type="InterPro" id="IPR011008">
    <property type="entry name" value="Dimeric_a/b-barrel"/>
</dbReference>
<dbReference type="SUPFAM" id="SSF54909">
    <property type="entry name" value="Dimeric alpha+beta barrel"/>
    <property type="match status" value="1"/>
</dbReference>
<reference evidence="4" key="1">
    <citation type="submission" date="2016-10" db="EMBL/GenBank/DDBJ databases">
        <authorList>
            <person name="Varghese N."/>
            <person name="Submissions S."/>
        </authorList>
    </citation>
    <scope>NUCLEOTIDE SEQUENCE [LARGE SCALE GENOMIC DNA]</scope>
    <source>
        <strain evidence="4">DSM 45459</strain>
    </source>
</reference>
<evidence type="ECO:0000313" key="3">
    <source>
        <dbReference type="EMBL" id="SDR06120.1"/>
    </source>
</evidence>
<dbReference type="RefSeq" id="WP_092525350.1">
    <property type="nucleotide sequence ID" value="NZ_FNKO01000002.1"/>
</dbReference>
<protein>
    <recommendedName>
        <fullName evidence="2">YCII-related domain-containing protein</fullName>
    </recommendedName>
</protein>
<dbReference type="EMBL" id="FNKO01000002">
    <property type="protein sequence ID" value="SDR06120.1"/>
    <property type="molecule type" value="Genomic_DNA"/>
</dbReference>
<dbReference type="Pfam" id="PF03795">
    <property type="entry name" value="YCII"/>
    <property type="match status" value="1"/>
</dbReference>
<dbReference type="InterPro" id="IPR005545">
    <property type="entry name" value="YCII"/>
</dbReference>
<organism evidence="3 4">
    <name type="scientific">Actinopolyspora saharensis</name>
    <dbReference type="NCBI Taxonomy" id="995062"/>
    <lineage>
        <taxon>Bacteria</taxon>
        <taxon>Bacillati</taxon>
        <taxon>Actinomycetota</taxon>
        <taxon>Actinomycetes</taxon>
        <taxon>Actinopolysporales</taxon>
        <taxon>Actinopolysporaceae</taxon>
        <taxon>Actinopolyspora</taxon>
    </lineage>
</organism>
<feature type="domain" description="YCII-related" evidence="2">
    <location>
        <begin position="12"/>
        <end position="85"/>
    </location>
</feature>
<evidence type="ECO:0000259" key="2">
    <source>
        <dbReference type="Pfam" id="PF03795"/>
    </source>
</evidence>
<dbReference type="OrthoDB" id="8968203at2"/>
<sequence>MTTFVVEIRYGSDRDLLERTRPAHREYSKSLSERGYLVAAGPFADDSGAMLVYDVADRAALDELLAEDPYTTEGVLAETTVREWSPVTGSWLG</sequence>
<gene>
    <name evidence="3" type="ORF">SAMN04489718_3321</name>
</gene>
<dbReference type="Gene3D" id="3.30.70.1060">
    <property type="entry name" value="Dimeric alpha+beta barrel"/>
    <property type="match status" value="1"/>
</dbReference>
<name>A0A1H1FYY6_9ACTN</name>
<dbReference type="STRING" id="995062.SAMN04489718_3321"/>
<dbReference type="Proteomes" id="UP000199301">
    <property type="component" value="Unassembled WGS sequence"/>
</dbReference>
<comment type="similarity">
    <text evidence="1">Belongs to the YciI family.</text>
</comment>
<dbReference type="PANTHER" id="PTHR37828">
    <property type="entry name" value="GSR2449 PROTEIN"/>
    <property type="match status" value="1"/>
</dbReference>